<dbReference type="SMART" id="SM00642">
    <property type="entry name" value="Aamy"/>
    <property type="match status" value="1"/>
</dbReference>
<evidence type="ECO:0000313" key="3">
    <source>
        <dbReference type="EMBL" id="QEG34451.1"/>
    </source>
</evidence>
<gene>
    <name evidence="3" type="primary">amyB</name>
    <name evidence="3" type="ORF">Pr1d_17310</name>
</gene>
<dbReference type="PANTHER" id="PTHR10357:SF179">
    <property type="entry name" value="NEUTRAL AND BASIC AMINO ACID TRANSPORT PROTEIN RBAT"/>
    <property type="match status" value="1"/>
</dbReference>
<dbReference type="PANTHER" id="PTHR10357">
    <property type="entry name" value="ALPHA-AMYLASE FAMILY MEMBER"/>
    <property type="match status" value="1"/>
</dbReference>
<dbReference type="Gene3D" id="2.60.40.1180">
    <property type="entry name" value="Golgi alpha-mannosidase II"/>
    <property type="match status" value="1"/>
</dbReference>
<keyword evidence="4" id="KW-1185">Reference proteome</keyword>
<dbReference type="AlphaFoldDB" id="A0A5B9QJW6"/>
<proteinExistence type="predicted"/>
<dbReference type="InterPro" id="IPR006047">
    <property type="entry name" value="GH13_cat_dom"/>
</dbReference>
<dbReference type="SUPFAM" id="SSF51445">
    <property type="entry name" value="(Trans)glycosidases"/>
    <property type="match status" value="1"/>
</dbReference>
<sequence precursor="true">MLRYSRSWLLGLVLSLCASIAQAVPAPEDVVMYEVNLRAFSQAGDLAGVTARLDNIQSLGANTLWLMPIHPVGQVNSVGGLGSPYSIMDYGVVSSEYGSLSDLTTLVTEAHSRGMFVLMDWVGNHTAWDHPWITTHPDWYSQNGQGEIIHPPGTNWQDVADLNYDSAAMRSAMISEMQYWVADVGIDGFRVDAADFVPYDFWEQAIPAVRGATERPLLMLAEGARDDHYAAGFDLTWGFSFFTAVERVFNSSRPATDLVFRHNQEFSSIPAGKSILRYTTNHDESAWNATPPDLFGGLDASLAAYAAVVAYGATPLVYNGQEIGWSENVPIFSKSPLDWNTGQVTEAWYSQLLAVHNNHPALRAGSIDDRSNNNIAMLMRKTAEDQVLVLVNTRDFTSSIQIPTEWQGEWFDLLTDNAEQLTALFSLDPYEVLYLSPTPSGQPGDFDLDGDVDGADFLAWQRGVSTNPPSASDLVDWQDFYSSSTPLSARSSAIPEPSALLLGVLAILTGLAARRRL</sequence>
<dbReference type="CDD" id="cd11313">
    <property type="entry name" value="AmyAc_arch_bac_AmyA"/>
    <property type="match status" value="1"/>
</dbReference>
<dbReference type="KEGG" id="bgok:Pr1d_17310"/>
<dbReference type="Gene3D" id="3.20.20.80">
    <property type="entry name" value="Glycosidases"/>
    <property type="match status" value="1"/>
</dbReference>
<dbReference type="OrthoDB" id="9805159at2"/>
<accession>A0A5B9QJW6</accession>
<dbReference type="InterPro" id="IPR017853">
    <property type="entry name" value="GH"/>
</dbReference>
<dbReference type="InterPro" id="IPR013780">
    <property type="entry name" value="Glyco_hydro_b"/>
</dbReference>
<keyword evidence="1" id="KW-0732">Signal</keyword>
<protein>
    <submittedName>
        <fullName evidence="3">Alpha-amylase 2</fullName>
        <ecNumber evidence="3">3.2.1.1</ecNumber>
    </submittedName>
</protein>
<dbReference type="RefSeq" id="WP_148073100.1">
    <property type="nucleotide sequence ID" value="NZ_CP042913.1"/>
</dbReference>
<evidence type="ECO:0000256" key="1">
    <source>
        <dbReference type="SAM" id="SignalP"/>
    </source>
</evidence>
<dbReference type="GO" id="GO:0009313">
    <property type="term" value="P:oligosaccharide catabolic process"/>
    <property type="evidence" value="ECO:0007669"/>
    <property type="project" value="TreeGrafter"/>
</dbReference>
<dbReference type="Pfam" id="PF00128">
    <property type="entry name" value="Alpha-amylase"/>
    <property type="match status" value="1"/>
</dbReference>
<dbReference type="EC" id="3.2.1.1" evidence="3"/>
<feature type="signal peptide" evidence="1">
    <location>
        <begin position="1"/>
        <end position="23"/>
    </location>
</feature>
<dbReference type="SUPFAM" id="SSF51011">
    <property type="entry name" value="Glycosyl hydrolase domain"/>
    <property type="match status" value="1"/>
</dbReference>
<dbReference type="Proteomes" id="UP000323917">
    <property type="component" value="Chromosome"/>
</dbReference>
<organism evidence="3 4">
    <name type="scientific">Bythopirellula goksoeyrii</name>
    <dbReference type="NCBI Taxonomy" id="1400387"/>
    <lineage>
        <taxon>Bacteria</taxon>
        <taxon>Pseudomonadati</taxon>
        <taxon>Planctomycetota</taxon>
        <taxon>Planctomycetia</taxon>
        <taxon>Pirellulales</taxon>
        <taxon>Lacipirellulaceae</taxon>
        <taxon>Bythopirellula</taxon>
    </lineage>
</organism>
<dbReference type="EMBL" id="CP042913">
    <property type="protein sequence ID" value="QEG34451.1"/>
    <property type="molecule type" value="Genomic_DNA"/>
</dbReference>
<keyword evidence="3" id="KW-0326">Glycosidase</keyword>
<evidence type="ECO:0000259" key="2">
    <source>
        <dbReference type="SMART" id="SM00642"/>
    </source>
</evidence>
<evidence type="ECO:0000313" key="4">
    <source>
        <dbReference type="Proteomes" id="UP000323917"/>
    </source>
</evidence>
<feature type="domain" description="Glycosyl hydrolase family 13 catalytic" evidence="2">
    <location>
        <begin position="34"/>
        <end position="356"/>
    </location>
</feature>
<feature type="chain" id="PRO_5023001016" evidence="1">
    <location>
        <begin position="24"/>
        <end position="517"/>
    </location>
</feature>
<name>A0A5B9QJW6_9BACT</name>
<keyword evidence="3" id="KW-0378">Hydrolase</keyword>
<reference evidence="3 4" key="1">
    <citation type="submission" date="2019-08" db="EMBL/GenBank/DDBJ databases">
        <title>Deep-cultivation of Planctomycetes and their phenomic and genomic characterization uncovers novel biology.</title>
        <authorList>
            <person name="Wiegand S."/>
            <person name="Jogler M."/>
            <person name="Boedeker C."/>
            <person name="Pinto D."/>
            <person name="Vollmers J."/>
            <person name="Rivas-Marin E."/>
            <person name="Kohn T."/>
            <person name="Peeters S.H."/>
            <person name="Heuer A."/>
            <person name="Rast P."/>
            <person name="Oberbeckmann S."/>
            <person name="Bunk B."/>
            <person name="Jeske O."/>
            <person name="Meyerdierks A."/>
            <person name="Storesund J.E."/>
            <person name="Kallscheuer N."/>
            <person name="Luecker S."/>
            <person name="Lage O.M."/>
            <person name="Pohl T."/>
            <person name="Merkel B.J."/>
            <person name="Hornburger P."/>
            <person name="Mueller R.-W."/>
            <person name="Bruemmer F."/>
            <person name="Labrenz M."/>
            <person name="Spormann A.M."/>
            <person name="Op den Camp H."/>
            <person name="Overmann J."/>
            <person name="Amann R."/>
            <person name="Jetten M.S.M."/>
            <person name="Mascher T."/>
            <person name="Medema M.H."/>
            <person name="Devos D.P."/>
            <person name="Kaster A.-K."/>
            <person name="Ovreas L."/>
            <person name="Rohde M."/>
            <person name="Galperin M.Y."/>
            <person name="Jogler C."/>
        </authorList>
    </citation>
    <scope>NUCLEOTIDE SEQUENCE [LARGE SCALE GENOMIC DNA]</scope>
    <source>
        <strain evidence="3 4">Pr1d</strain>
    </source>
</reference>
<dbReference type="GO" id="GO:0004556">
    <property type="term" value="F:alpha-amylase activity"/>
    <property type="evidence" value="ECO:0007669"/>
    <property type="project" value="UniProtKB-EC"/>
</dbReference>